<dbReference type="InParanoid" id="A0A1Y2E6Q6"/>
<dbReference type="AlphaFoldDB" id="A0A1Y2E6Q6"/>
<protein>
    <submittedName>
        <fullName evidence="2">FAD dependent oxidoreductase</fullName>
    </submittedName>
</protein>
<organism evidence="2 3">
    <name type="scientific">Pseudomassariella vexata</name>
    <dbReference type="NCBI Taxonomy" id="1141098"/>
    <lineage>
        <taxon>Eukaryota</taxon>
        <taxon>Fungi</taxon>
        <taxon>Dikarya</taxon>
        <taxon>Ascomycota</taxon>
        <taxon>Pezizomycotina</taxon>
        <taxon>Sordariomycetes</taxon>
        <taxon>Xylariomycetidae</taxon>
        <taxon>Amphisphaeriales</taxon>
        <taxon>Pseudomassariaceae</taxon>
        <taxon>Pseudomassariella</taxon>
    </lineage>
</organism>
<proteinExistence type="predicted"/>
<dbReference type="GeneID" id="63773729"/>
<dbReference type="Proteomes" id="UP000193689">
    <property type="component" value="Unassembled WGS sequence"/>
</dbReference>
<dbReference type="STRING" id="1141098.A0A1Y2E6Q6"/>
<reference evidence="2 3" key="1">
    <citation type="submission" date="2016-07" db="EMBL/GenBank/DDBJ databases">
        <title>Pervasive Adenine N6-methylation of Active Genes in Fungi.</title>
        <authorList>
            <consortium name="DOE Joint Genome Institute"/>
            <person name="Mondo S.J."/>
            <person name="Dannebaum R.O."/>
            <person name="Kuo R.C."/>
            <person name="Labutti K."/>
            <person name="Haridas S."/>
            <person name="Kuo A."/>
            <person name="Salamov A."/>
            <person name="Ahrendt S.R."/>
            <person name="Lipzen A."/>
            <person name="Sullivan W."/>
            <person name="Andreopoulos W.B."/>
            <person name="Clum A."/>
            <person name="Lindquist E."/>
            <person name="Daum C."/>
            <person name="Ramamoorthy G.K."/>
            <person name="Gryganskyi A."/>
            <person name="Culley D."/>
            <person name="Magnuson J.K."/>
            <person name="James T.Y."/>
            <person name="O'Malley M.A."/>
            <person name="Stajich J.E."/>
            <person name="Spatafora J.W."/>
            <person name="Visel A."/>
            <person name="Grigoriev I.V."/>
        </authorList>
    </citation>
    <scope>NUCLEOTIDE SEQUENCE [LARGE SCALE GENOMIC DNA]</scope>
    <source>
        <strain evidence="2 3">CBS 129021</strain>
    </source>
</reference>
<feature type="domain" description="FAD dependent oxidoreductase" evidence="1">
    <location>
        <begin position="5"/>
        <end position="392"/>
    </location>
</feature>
<evidence type="ECO:0000259" key="1">
    <source>
        <dbReference type="Pfam" id="PF01266"/>
    </source>
</evidence>
<accession>A0A1Y2E6Q6</accession>
<evidence type="ECO:0000313" key="3">
    <source>
        <dbReference type="Proteomes" id="UP000193689"/>
    </source>
</evidence>
<evidence type="ECO:0000313" key="2">
    <source>
        <dbReference type="EMBL" id="ORY67263.1"/>
    </source>
</evidence>
<dbReference type="EMBL" id="MCFJ01000004">
    <property type="protein sequence ID" value="ORY67263.1"/>
    <property type="molecule type" value="Genomic_DNA"/>
</dbReference>
<dbReference type="OrthoDB" id="498204at2759"/>
<comment type="caution">
    <text evidence="2">The sequence shown here is derived from an EMBL/GenBank/DDBJ whole genome shotgun (WGS) entry which is preliminary data.</text>
</comment>
<dbReference type="Pfam" id="PF01266">
    <property type="entry name" value="DAO"/>
    <property type="match status" value="1"/>
</dbReference>
<dbReference type="SUPFAM" id="SSF51905">
    <property type="entry name" value="FAD/NAD(P)-binding domain"/>
    <property type="match status" value="1"/>
</dbReference>
<dbReference type="GO" id="GO:0005770">
    <property type="term" value="C:late endosome"/>
    <property type="evidence" value="ECO:0007669"/>
    <property type="project" value="TreeGrafter"/>
</dbReference>
<name>A0A1Y2E6Q6_9PEZI</name>
<sequence>MSQTIILGAGIVGISTTYYLSKHQTPSSIHLVEVSPELFASASGFAGGFLARNWFSPAVAELGALSFDEHKKLAEKENGAEKWGYAPSTSISLSSLTKPGKGVDVWCRDGNSRADAASCDPAVGAAPLWLRRVQGDAVKVISDEGTVAQVDPLQLSQFLLQKCLDSGVHLHQPAEAISIRTDVCNEVSSIRIADTQSSTETDIPCTKIILTAGAWSPEVFKKLFPNTGFKLPIASLAGHSLVVKSPRWTKQDEEKGCHAVFMTSEPGYSPEIFSRIGGHIYIAGVNSATEPLPGLATDAKHNISKPSILRLRDTAREMLGQDDAEDDFEVVREGLCFRPVTNSGLPIVDRIPDACLGVSTRPGAEGGVYLAAGHGPWGISQSLGTGKVLAEMVQGRELSVDISGLALKA</sequence>
<dbReference type="PANTHER" id="PTHR13847">
    <property type="entry name" value="SARCOSINE DEHYDROGENASE-RELATED"/>
    <property type="match status" value="1"/>
</dbReference>
<dbReference type="GO" id="GO:0042147">
    <property type="term" value="P:retrograde transport, endosome to Golgi"/>
    <property type="evidence" value="ECO:0007669"/>
    <property type="project" value="TreeGrafter"/>
</dbReference>
<gene>
    <name evidence="2" type="ORF">BCR38DRAFT_387719</name>
</gene>
<dbReference type="Gene3D" id="3.50.50.60">
    <property type="entry name" value="FAD/NAD(P)-binding domain"/>
    <property type="match status" value="1"/>
</dbReference>
<dbReference type="RefSeq" id="XP_040717887.1">
    <property type="nucleotide sequence ID" value="XM_040857517.1"/>
</dbReference>
<dbReference type="Gene3D" id="3.30.9.10">
    <property type="entry name" value="D-Amino Acid Oxidase, subunit A, domain 2"/>
    <property type="match status" value="1"/>
</dbReference>
<keyword evidence="3" id="KW-1185">Reference proteome</keyword>
<dbReference type="PANTHER" id="PTHR13847:SF185">
    <property type="entry name" value="FAD DEPENDENT OXIDOREDUCTASE SUPERFAMILY (AFU_ORTHOLOGUE AFUA_3G02360)"/>
    <property type="match status" value="1"/>
</dbReference>
<dbReference type="InterPro" id="IPR036188">
    <property type="entry name" value="FAD/NAD-bd_sf"/>
</dbReference>
<dbReference type="InterPro" id="IPR006076">
    <property type="entry name" value="FAD-dep_OxRdtase"/>
</dbReference>
<dbReference type="GO" id="GO:0005829">
    <property type="term" value="C:cytosol"/>
    <property type="evidence" value="ECO:0007669"/>
    <property type="project" value="GOC"/>
</dbReference>